<evidence type="ECO:0000313" key="8">
    <source>
        <dbReference type="Proteomes" id="UP000829364"/>
    </source>
</evidence>
<evidence type="ECO:0000256" key="2">
    <source>
        <dbReference type="ARBA" id="ARBA00006921"/>
    </source>
</evidence>
<evidence type="ECO:0000256" key="5">
    <source>
        <dbReference type="ARBA" id="ARBA00023136"/>
    </source>
</evidence>
<keyword evidence="6" id="KW-0187">Copper transport</keyword>
<dbReference type="RefSeq" id="XP_047846810.1">
    <property type="nucleotide sequence ID" value="XM_047990801.1"/>
</dbReference>
<protein>
    <recommendedName>
        <fullName evidence="6">Copper transport protein</fullName>
    </recommendedName>
</protein>
<dbReference type="GO" id="GO:0005375">
    <property type="term" value="F:copper ion transmembrane transporter activity"/>
    <property type="evidence" value="ECO:0007669"/>
    <property type="project" value="UniProtKB-UniRule"/>
</dbReference>
<keyword evidence="3 6" id="KW-0812">Transmembrane</keyword>
<dbReference type="GO" id="GO:0016020">
    <property type="term" value="C:membrane"/>
    <property type="evidence" value="ECO:0007669"/>
    <property type="project" value="UniProtKB-SubCell"/>
</dbReference>
<evidence type="ECO:0000256" key="4">
    <source>
        <dbReference type="ARBA" id="ARBA00022989"/>
    </source>
</evidence>
<comment type="similarity">
    <text evidence="2 6">Belongs to the copper transporter (Ctr) (TC 1.A.56) family. SLC31A subfamily.</text>
</comment>
<feature type="transmembrane region" description="Helical" evidence="6">
    <location>
        <begin position="79"/>
        <end position="98"/>
    </location>
</feature>
<dbReference type="AlphaFoldDB" id="A0A9Q8VFW4"/>
<name>A0A9Q8VFW4_9HYPO</name>
<comment type="subcellular location">
    <subcellularLocation>
        <location evidence="1 6">Membrane</location>
        <topology evidence="1 6">Multi-pass membrane protein</topology>
    </subcellularLocation>
</comment>
<dbReference type="KEGG" id="ptkz:JDV02_009158"/>
<reference evidence="7" key="1">
    <citation type="submission" date="2021-11" db="EMBL/GenBank/DDBJ databases">
        <title>Purpureocillium_takamizusanense_genome.</title>
        <authorList>
            <person name="Nguyen N.-H."/>
        </authorList>
    </citation>
    <scope>NUCLEOTIDE SEQUENCE</scope>
    <source>
        <strain evidence="7">PT3</strain>
    </source>
</reference>
<gene>
    <name evidence="7" type="primary">CTR3</name>
    <name evidence="7" type="ORF">JDV02_009158</name>
</gene>
<dbReference type="PANTHER" id="PTHR12483">
    <property type="entry name" value="SOLUTE CARRIER FAMILY 31 COPPER TRANSPORTERS"/>
    <property type="match status" value="1"/>
</dbReference>
<dbReference type="OrthoDB" id="161814at2759"/>
<evidence type="ECO:0000256" key="1">
    <source>
        <dbReference type="ARBA" id="ARBA00004141"/>
    </source>
</evidence>
<keyword evidence="6" id="KW-0406">Ion transport</keyword>
<dbReference type="PANTHER" id="PTHR12483:SF73">
    <property type="entry name" value="COPPER TRANSPORT PROTEIN CTR3"/>
    <property type="match status" value="1"/>
</dbReference>
<feature type="transmembrane region" description="Helical" evidence="6">
    <location>
        <begin position="181"/>
        <end position="200"/>
    </location>
</feature>
<proteinExistence type="inferred from homology"/>
<evidence type="ECO:0000256" key="6">
    <source>
        <dbReference type="RuleBase" id="RU367022"/>
    </source>
</evidence>
<keyword evidence="6" id="KW-0813">Transport</keyword>
<dbReference type="Proteomes" id="UP000829364">
    <property type="component" value="Chromosome 9"/>
</dbReference>
<dbReference type="Pfam" id="PF04145">
    <property type="entry name" value="Ctr"/>
    <property type="match status" value="1"/>
</dbReference>
<dbReference type="EMBL" id="CP086362">
    <property type="protein sequence ID" value="UNI23329.1"/>
    <property type="molecule type" value="Genomic_DNA"/>
</dbReference>
<dbReference type="GeneID" id="72071103"/>
<evidence type="ECO:0000256" key="3">
    <source>
        <dbReference type="ARBA" id="ARBA00022692"/>
    </source>
</evidence>
<keyword evidence="6" id="KW-0186">Copper</keyword>
<accession>A0A9Q8VFW4</accession>
<organism evidence="7 8">
    <name type="scientific">Purpureocillium takamizusanense</name>
    <dbReference type="NCBI Taxonomy" id="2060973"/>
    <lineage>
        <taxon>Eukaryota</taxon>
        <taxon>Fungi</taxon>
        <taxon>Dikarya</taxon>
        <taxon>Ascomycota</taxon>
        <taxon>Pezizomycotina</taxon>
        <taxon>Sordariomycetes</taxon>
        <taxon>Hypocreomycetidae</taxon>
        <taxon>Hypocreales</taxon>
        <taxon>Ophiocordycipitaceae</taxon>
        <taxon>Purpureocillium</taxon>
    </lineage>
</organism>
<keyword evidence="4 6" id="KW-1133">Transmembrane helix</keyword>
<dbReference type="InterPro" id="IPR007274">
    <property type="entry name" value="Cop_transporter"/>
</dbReference>
<keyword evidence="8" id="KW-1185">Reference proteome</keyword>
<keyword evidence="5 6" id="KW-0472">Membrane</keyword>
<sequence length="223" mass="24097">MDHDHATMTGTMAMGSMSHTMSMAMPTTTSGAAHNHAGHDMGGMDMGGGGNSCKISMLFNFYTVDACFLSNQWHVTSSGMFAGSCIGVFLLAMSLEFLRRSVKEFDRFLVRQHIAKHQPGAAADHGSVSSKDAAVRNAAAGACPAVVPPFRPNVFQQAIRAFLHFLQFTVAYFLMLLAMYFNIYIIVSIILGAFFGAFIFQWETLPLIGQQTSAAQEATVCCG</sequence>
<evidence type="ECO:0000313" key="7">
    <source>
        <dbReference type="EMBL" id="UNI23329.1"/>
    </source>
</evidence>